<dbReference type="PANTHER" id="PTHR44119:SF1">
    <property type="entry name" value="MAGNESIUM-CHELATASE SUBUNIT CHLH, CHLOROPLASTIC"/>
    <property type="match status" value="1"/>
</dbReference>
<dbReference type="SUPFAM" id="SSF50985">
    <property type="entry name" value="RCC1/BLIP-II"/>
    <property type="match status" value="1"/>
</dbReference>
<gene>
    <name evidence="4" type="ORF">SCF082_LOCUS12405</name>
</gene>
<accession>A0ABP0JJN6</accession>
<keyword evidence="5" id="KW-1185">Reference proteome</keyword>
<dbReference type="PANTHER" id="PTHR44119">
    <property type="entry name" value="MAGNESIUM-CHELATASE SUBUNIT CHLH, CHLOROPLASTIC"/>
    <property type="match status" value="1"/>
</dbReference>
<evidence type="ECO:0000259" key="3">
    <source>
        <dbReference type="Pfam" id="PF02514"/>
    </source>
</evidence>
<dbReference type="InterPro" id="IPR009091">
    <property type="entry name" value="RCC1/BLIP-II"/>
</dbReference>
<protein>
    <submittedName>
        <fullName evidence="4">Magnesium-chelatase subunit H (Mg-protoporphyrin IX chelatase subunit H)</fullName>
    </submittedName>
</protein>
<evidence type="ECO:0000313" key="4">
    <source>
        <dbReference type="EMBL" id="CAK9014636.1"/>
    </source>
</evidence>
<feature type="compositionally biased region" description="Basic and acidic residues" evidence="2">
    <location>
        <begin position="913"/>
        <end position="924"/>
    </location>
</feature>
<feature type="compositionally biased region" description="Acidic residues" evidence="2">
    <location>
        <begin position="902"/>
        <end position="912"/>
    </location>
</feature>
<dbReference type="Gene3D" id="2.130.10.30">
    <property type="entry name" value="Regulator of chromosome condensation 1/beta-lactamase-inhibitor protein II"/>
    <property type="match status" value="1"/>
</dbReference>
<evidence type="ECO:0000256" key="1">
    <source>
        <dbReference type="SAM" id="Coils"/>
    </source>
</evidence>
<feature type="domain" description="CobN/magnesium chelatase" evidence="3">
    <location>
        <begin position="496"/>
        <end position="619"/>
    </location>
</feature>
<organism evidence="4 5">
    <name type="scientific">Durusdinium trenchii</name>
    <dbReference type="NCBI Taxonomy" id="1381693"/>
    <lineage>
        <taxon>Eukaryota</taxon>
        <taxon>Sar</taxon>
        <taxon>Alveolata</taxon>
        <taxon>Dinophyceae</taxon>
        <taxon>Suessiales</taxon>
        <taxon>Symbiodiniaceae</taxon>
        <taxon>Durusdinium</taxon>
    </lineage>
</organism>
<feature type="non-terminal residue" evidence="4">
    <location>
        <position position="1133"/>
    </location>
</feature>
<evidence type="ECO:0000313" key="5">
    <source>
        <dbReference type="Proteomes" id="UP001642464"/>
    </source>
</evidence>
<proteinExistence type="predicted"/>
<dbReference type="InterPro" id="IPR003672">
    <property type="entry name" value="CobN/Mg_chltase"/>
</dbReference>
<feature type="compositionally biased region" description="Basic and acidic residues" evidence="2">
    <location>
        <begin position="829"/>
        <end position="841"/>
    </location>
</feature>
<sequence length="1133" mass="125503">MNSGSPDVHLYFQVLTGELRSNIAHFARDALWLHRVLNDQDGKSFSTTGGMADFSGTARAFWFEEFHPVKALRWRWERTGKSRTFTQPPSFPPFTQETLQVLGFSTRLPRAERVLTKHAATECVENWQCAKTGSHMLSEMEPLDRWGSGRIGTAGLMTGLRVETFLEEVALEGAAEELGTPPLATFSAGDPALDHTICRLEVFHAGRGRTEHVVFAIWCFHTGYELIVQRWRPWSFDASNVRRFRARALRKCQLEDRGLQKKIVLVKRESFTRQWKDGRCDEGKVLEHFETLALAIGADFDLVNLGRLTPCEQADALQDAMLLVAVHGADLTTLHVGGNMIFLPPAAAVVEIGVECELEGASVDSPFWRGPGTWMNSSILSGARQIWKEQQARGWCPAMGATLPPEAWLQGAPTSQFAKLARQANLFYTAVMDCAGAACNRAQEKGQWDRGWCNSDVKKRPFVEVDVAKKLIPVLWVVYDEYLRKLLSASSTVDSDLQGRKVDALVVDTTQKTVAPRKLDSVLRMEYRTKLLNPKWAEAMVAQGSGGAFEVSQRMTALLGWGGTTRFAEDWVWDQSAARYVLDEDMARRLKESNPEAFRNIVGRLLEAQARNLWNAPEDLLERLSQIYEDLDDELEGANSVCSAAEPEPGRTELSPAAAEPGVNHLVVKILRLFLREKCLISSLVDPKMRFVERRLVTPTLPFKGVGHWHVPKRQARPGNEINGRGLANWQRKPTGRSRQIQAQRQWVLPLLVINGTLLIALCGALVLLGIFFSNASEAPPRSSTSVSPLHGGDRAMLEMVLERYKVLARNVTRRVESLERAVLTLRERRRQEGEAERAAERAQVGETATKAPTGTEASTDAAATPVVEGGEGNGEDKDPQAAPPEPVDGGGEAEVPFQFPDIDEDPEETEEERAKRQEAEEKQQREMILFNESKGTYRRWRGDFRCGSRVPPLPDGEERPPVSASLKPPRGFAQRRRVEGQLQLRIKALVFDGVLRTTWTMDEAHLQDGDSVTALVAPTLAQPTRHLRAFAALRRDGQVVAWGDPLSGGLGGLPGGAFAVRAVRSSHAAFAAIGRDGSVVTWGSPHAGGDSHQVQDQLHDVVDVFSTHSAFCALKRDGSVVTWGAWYAGGDS</sequence>
<feature type="region of interest" description="Disordered" evidence="2">
    <location>
        <begin position="951"/>
        <end position="974"/>
    </location>
</feature>
<evidence type="ECO:0000256" key="2">
    <source>
        <dbReference type="SAM" id="MobiDB-lite"/>
    </source>
</evidence>
<dbReference type="Proteomes" id="UP001642464">
    <property type="component" value="Unassembled WGS sequence"/>
</dbReference>
<reference evidence="4 5" key="1">
    <citation type="submission" date="2024-02" db="EMBL/GenBank/DDBJ databases">
        <authorList>
            <person name="Chen Y."/>
            <person name="Shah S."/>
            <person name="Dougan E. K."/>
            <person name="Thang M."/>
            <person name="Chan C."/>
        </authorList>
    </citation>
    <scope>NUCLEOTIDE SEQUENCE [LARGE SCALE GENOMIC DNA]</scope>
</reference>
<name>A0ABP0JJN6_9DINO</name>
<comment type="caution">
    <text evidence="4">The sequence shown here is derived from an EMBL/GenBank/DDBJ whole genome shotgun (WGS) entry which is preliminary data.</text>
</comment>
<feature type="region of interest" description="Disordered" evidence="2">
    <location>
        <begin position="829"/>
        <end position="924"/>
    </location>
</feature>
<dbReference type="EMBL" id="CAXAMM010007557">
    <property type="protein sequence ID" value="CAK9014636.1"/>
    <property type="molecule type" value="Genomic_DNA"/>
</dbReference>
<keyword evidence="1" id="KW-0175">Coiled coil</keyword>
<dbReference type="Pfam" id="PF02514">
    <property type="entry name" value="CobN-Mg_chel"/>
    <property type="match status" value="1"/>
</dbReference>
<feature type="coiled-coil region" evidence="1">
    <location>
        <begin position="802"/>
        <end position="829"/>
    </location>
</feature>